<keyword evidence="3" id="KW-1185">Reference proteome</keyword>
<sequence length="219" mass="25013">MPPLSASKTPNSNLALKTGKQPKVSYILHRDSSPSSKISKKFYFSSRAPKGSSAAFGSENQEHAYDDKKKKGARSTQWRWKNVRKRNIPSPDPVFSNRDTSLQSLKSSQSRMAWSHKRPFRCGARKEPKSKGILSDPCILFKEDKSRVAVLDNFKAINKLLRNGFINSENARRDVKNNLISREEYHESIIQMGKVQKLLQYMKRLTCPRNTKIVKVSKS</sequence>
<feature type="region of interest" description="Disordered" evidence="1">
    <location>
        <begin position="1"/>
        <end position="76"/>
    </location>
</feature>
<feature type="compositionally biased region" description="Basic and acidic residues" evidence="1">
    <location>
        <begin position="60"/>
        <end position="69"/>
    </location>
</feature>
<feature type="compositionally biased region" description="Polar residues" evidence="1">
    <location>
        <begin position="1"/>
        <end position="15"/>
    </location>
</feature>
<feature type="compositionally biased region" description="Low complexity" evidence="1">
    <location>
        <begin position="33"/>
        <end position="46"/>
    </location>
</feature>
<proteinExistence type="predicted"/>
<organism evidence="2 3">
    <name type="scientific">Euplotes crassus</name>
    <dbReference type="NCBI Taxonomy" id="5936"/>
    <lineage>
        <taxon>Eukaryota</taxon>
        <taxon>Sar</taxon>
        <taxon>Alveolata</taxon>
        <taxon>Ciliophora</taxon>
        <taxon>Intramacronucleata</taxon>
        <taxon>Spirotrichea</taxon>
        <taxon>Hypotrichia</taxon>
        <taxon>Euplotida</taxon>
        <taxon>Euplotidae</taxon>
        <taxon>Moneuplotes</taxon>
    </lineage>
</organism>
<comment type="caution">
    <text evidence="2">The sequence shown here is derived from an EMBL/GenBank/DDBJ whole genome shotgun (WGS) entry which is preliminary data.</text>
</comment>
<accession>A0AAD2CVN5</accession>
<name>A0AAD2CVN5_EUPCR</name>
<evidence type="ECO:0000313" key="2">
    <source>
        <dbReference type="EMBL" id="CAI2372800.1"/>
    </source>
</evidence>
<dbReference type="Proteomes" id="UP001295684">
    <property type="component" value="Unassembled WGS sequence"/>
</dbReference>
<dbReference type="EMBL" id="CAMPGE010014107">
    <property type="protein sequence ID" value="CAI2372800.1"/>
    <property type="molecule type" value="Genomic_DNA"/>
</dbReference>
<evidence type="ECO:0000256" key="1">
    <source>
        <dbReference type="SAM" id="MobiDB-lite"/>
    </source>
</evidence>
<reference evidence="2" key="1">
    <citation type="submission" date="2023-07" db="EMBL/GenBank/DDBJ databases">
        <authorList>
            <consortium name="AG Swart"/>
            <person name="Singh M."/>
            <person name="Singh A."/>
            <person name="Seah K."/>
            <person name="Emmerich C."/>
        </authorList>
    </citation>
    <scope>NUCLEOTIDE SEQUENCE</scope>
    <source>
        <strain evidence="2">DP1</strain>
    </source>
</reference>
<dbReference type="AlphaFoldDB" id="A0AAD2CVN5"/>
<evidence type="ECO:0000313" key="3">
    <source>
        <dbReference type="Proteomes" id="UP001295684"/>
    </source>
</evidence>
<gene>
    <name evidence="2" type="ORF">ECRASSUSDP1_LOCUS14134</name>
</gene>
<protein>
    <submittedName>
        <fullName evidence="2">Uncharacterized protein</fullName>
    </submittedName>
</protein>